<proteinExistence type="predicted"/>
<evidence type="ECO:0000313" key="1">
    <source>
        <dbReference type="EMBL" id="TKI04575.1"/>
    </source>
</evidence>
<dbReference type="Proteomes" id="UP000305202">
    <property type="component" value="Unassembled WGS sequence"/>
</dbReference>
<gene>
    <name evidence="1" type="ORF">FCN80_17310</name>
</gene>
<name>A0ABY2SH31_9HYPH</name>
<dbReference type="EMBL" id="SZPQ01000027">
    <property type="protein sequence ID" value="TKI04575.1"/>
    <property type="molecule type" value="Genomic_DNA"/>
</dbReference>
<comment type="caution">
    <text evidence="1">The sequence shown here is derived from an EMBL/GenBank/DDBJ whole genome shotgun (WGS) entry which is preliminary data.</text>
</comment>
<sequence length="118" mass="12899">MKGRKRVNQSGLACSPLPAPLPASVPRLITRLAYIAGVEQEKAMEILGRPYADGGISSDQAAAIRKYFPFLNLTAGETGMESLTIALVATYLQIEYAYEKGHYLPHKVLQYIASLNVM</sequence>
<accession>A0ABY2SH31</accession>
<reference evidence="1 2" key="1">
    <citation type="submission" date="2019-04" db="EMBL/GenBank/DDBJ databases">
        <authorList>
            <person name="Li M."/>
            <person name="Gao C."/>
        </authorList>
    </citation>
    <scope>NUCLEOTIDE SEQUENCE [LARGE SCALE GENOMIC DNA]</scope>
    <source>
        <strain evidence="1 2">BGMRC 2031</strain>
    </source>
</reference>
<keyword evidence="2" id="KW-1185">Reference proteome</keyword>
<evidence type="ECO:0000313" key="2">
    <source>
        <dbReference type="Proteomes" id="UP000305202"/>
    </source>
</evidence>
<protein>
    <submittedName>
        <fullName evidence="1">Uncharacterized protein</fullName>
    </submittedName>
</protein>
<dbReference type="RefSeq" id="WP_136991424.1">
    <property type="nucleotide sequence ID" value="NZ_SZPQ01000027.1"/>
</dbReference>
<organism evidence="1 2">
    <name type="scientific">Martelella alba</name>
    <dbReference type="NCBI Taxonomy" id="2590451"/>
    <lineage>
        <taxon>Bacteria</taxon>
        <taxon>Pseudomonadati</taxon>
        <taxon>Pseudomonadota</taxon>
        <taxon>Alphaproteobacteria</taxon>
        <taxon>Hyphomicrobiales</taxon>
        <taxon>Aurantimonadaceae</taxon>
        <taxon>Martelella</taxon>
    </lineage>
</organism>